<dbReference type="PANTHER" id="PTHR43792:SF1">
    <property type="entry name" value="N-ACETYLTRANSFERASE DOMAIN-CONTAINING PROTEIN"/>
    <property type="match status" value="1"/>
</dbReference>
<protein>
    <submittedName>
        <fullName evidence="2">N-acetyltransferase</fullName>
    </submittedName>
</protein>
<proteinExistence type="predicted"/>
<feature type="domain" description="N-acetyltransferase" evidence="1">
    <location>
        <begin position="9"/>
        <end position="180"/>
    </location>
</feature>
<dbReference type="EMBL" id="CP029822">
    <property type="protein sequence ID" value="AZS52274.1"/>
    <property type="molecule type" value="Genomic_DNA"/>
</dbReference>
<dbReference type="GO" id="GO:0016747">
    <property type="term" value="F:acyltransferase activity, transferring groups other than amino-acyl groups"/>
    <property type="evidence" value="ECO:0007669"/>
    <property type="project" value="InterPro"/>
</dbReference>
<keyword evidence="3" id="KW-1185">Reference proteome</keyword>
<dbReference type="InterPro" id="IPR000182">
    <property type="entry name" value="GNAT_dom"/>
</dbReference>
<accession>A0A451EQY8</accession>
<organism evidence="2 3">
    <name type="scientific">Entomomonas moraniae</name>
    <dbReference type="NCBI Taxonomy" id="2213226"/>
    <lineage>
        <taxon>Bacteria</taxon>
        <taxon>Pseudomonadati</taxon>
        <taxon>Pseudomonadota</taxon>
        <taxon>Gammaproteobacteria</taxon>
        <taxon>Pseudomonadales</taxon>
        <taxon>Pseudomonadaceae</taxon>
        <taxon>Entomomonas</taxon>
    </lineage>
</organism>
<dbReference type="PANTHER" id="PTHR43792">
    <property type="entry name" value="GNAT FAMILY, PUTATIVE (AFU_ORTHOLOGUE AFUA_3G00765)-RELATED-RELATED"/>
    <property type="match status" value="1"/>
</dbReference>
<reference evidence="3" key="1">
    <citation type="submission" date="2018-06" db="EMBL/GenBank/DDBJ databases">
        <title>Complete genome of Pseudomonas insecticola strain QZS01.</title>
        <authorList>
            <person name="Wang J."/>
            <person name="Su Q."/>
        </authorList>
    </citation>
    <scope>NUCLEOTIDE SEQUENCE [LARGE SCALE GENOMIC DNA]</scope>
    <source>
        <strain evidence="3">QZS01</strain>
    </source>
</reference>
<dbReference type="InterPro" id="IPR016181">
    <property type="entry name" value="Acyl_CoA_acyltransferase"/>
</dbReference>
<dbReference type="AlphaFoldDB" id="A0A451EQY8"/>
<gene>
    <name evidence="2" type="ORF">DM558_14575</name>
</gene>
<evidence type="ECO:0000313" key="3">
    <source>
        <dbReference type="Proteomes" id="UP000273143"/>
    </source>
</evidence>
<dbReference type="Proteomes" id="UP000273143">
    <property type="component" value="Chromosome"/>
</dbReference>
<sequence>MTEIDTPRLLLRQWQDSDYQPFARLNADVDVMAHFPTALDKDASNQMANKCRQLINDNGWGFWAVELKENRAFIGFVGLHRPTITLPFSPCVEVGWRLAKAYWGKGLATEAAREALAFGFMTLGLDEIVSFTATSNKQSEAVMKRLHMDYKGLFEHPSLAKDSPLLKHHLYGLTKAKWLSLK</sequence>
<evidence type="ECO:0000313" key="2">
    <source>
        <dbReference type="EMBL" id="AZS52274.1"/>
    </source>
</evidence>
<dbReference type="SUPFAM" id="SSF55729">
    <property type="entry name" value="Acyl-CoA N-acyltransferases (Nat)"/>
    <property type="match status" value="1"/>
</dbReference>
<evidence type="ECO:0000259" key="1">
    <source>
        <dbReference type="PROSITE" id="PS51186"/>
    </source>
</evidence>
<name>A0A451EQY8_9GAMM</name>
<dbReference type="Gene3D" id="3.40.630.30">
    <property type="match status" value="1"/>
</dbReference>
<dbReference type="PROSITE" id="PS51186">
    <property type="entry name" value="GNAT"/>
    <property type="match status" value="1"/>
</dbReference>
<dbReference type="InterPro" id="IPR051531">
    <property type="entry name" value="N-acetyltransferase"/>
</dbReference>
<dbReference type="KEGG" id="emo:DM558_14575"/>
<keyword evidence="2" id="KW-0808">Transferase</keyword>
<dbReference type="Pfam" id="PF13302">
    <property type="entry name" value="Acetyltransf_3"/>
    <property type="match status" value="1"/>
</dbReference>